<reference evidence="3 4" key="1">
    <citation type="submission" date="2019-06" db="EMBL/GenBank/DDBJ databases">
        <authorList>
            <person name="Lee I."/>
            <person name="Jang G.I."/>
            <person name="Hwang C.Y."/>
        </authorList>
    </citation>
    <scope>NUCLEOTIDE SEQUENCE [LARGE SCALE GENOMIC DNA]</scope>
    <source>
        <strain evidence="3 4">PAMC 28131</strain>
    </source>
</reference>
<evidence type="ECO:0000313" key="4">
    <source>
        <dbReference type="Proteomes" id="UP000319897"/>
    </source>
</evidence>
<feature type="compositionally biased region" description="Basic and acidic residues" evidence="1">
    <location>
        <begin position="164"/>
        <end position="233"/>
    </location>
</feature>
<gene>
    <name evidence="3" type="ORF">FJQ54_07840</name>
</gene>
<evidence type="ECO:0000256" key="1">
    <source>
        <dbReference type="SAM" id="MobiDB-lite"/>
    </source>
</evidence>
<feature type="compositionally biased region" description="Acidic residues" evidence="1">
    <location>
        <begin position="134"/>
        <end position="148"/>
    </location>
</feature>
<evidence type="ECO:0000313" key="3">
    <source>
        <dbReference type="EMBL" id="TPE61798.1"/>
    </source>
</evidence>
<comment type="caution">
    <text evidence="3">The sequence shown here is derived from an EMBL/GenBank/DDBJ whole genome shotgun (WGS) entry which is preliminary data.</text>
</comment>
<dbReference type="AlphaFoldDB" id="A0A501XMC4"/>
<name>A0A501XMC4_9SPHN</name>
<protein>
    <submittedName>
        <fullName evidence="3">DUF4167 domain-containing protein</fullName>
    </submittedName>
</protein>
<keyword evidence="4" id="KW-1185">Reference proteome</keyword>
<feature type="region of interest" description="Disordered" evidence="1">
    <location>
        <begin position="1"/>
        <end position="65"/>
    </location>
</feature>
<dbReference type="Pfam" id="PF13763">
    <property type="entry name" value="DUF4167"/>
    <property type="match status" value="1"/>
</dbReference>
<dbReference type="Proteomes" id="UP000319897">
    <property type="component" value="Unassembled WGS sequence"/>
</dbReference>
<dbReference type="OrthoDB" id="9816310at2"/>
<sequence length="290" mass="32679">MGPLHIRRNLPRNEAAAKDQAAASSCTLEGRHPGMQNRQNGRRRRGGGGNNGSNPRPMGMASGGQTNNRLEVRVRGNAHQLLEKYKQLARDAHQAGDRVASEYYLQHADHYFRVLNDSRIRQEEMRARRGVFDPFEDDPVGADGDEAEGQNGDEQPEAEQQQRQPREQQPREQRGERRPRYENRDRGDERGDSGGSRNEGRNEARNEPRSEDGGNRQRWQDRRPERVREDRVAPEATEQALSDGEAALVAFGGAPVRETVVEEAAAADEAPKPRRRGRPRKTVEAETVES</sequence>
<proteinExistence type="predicted"/>
<dbReference type="EMBL" id="VFSU01000021">
    <property type="protein sequence ID" value="TPE61798.1"/>
    <property type="molecule type" value="Genomic_DNA"/>
</dbReference>
<feature type="region of interest" description="Disordered" evidence="1">
    <location>
        <begin position="263"/>
        <end position="290"/>
    </location>
</feature>
<accession>A0A501XMC4</accession>
<evidence type="ECO:0000259" key="2">
    <source>
        <dbReference type="Pfam" id="PF13763"/>
    </source>
</evidence>
<feature type="region of interest" description="Disordered" evidence="1">
    <location>
        <begin position="128"/>
        <end position="244"/>
    </location>
</feature>
<organism evidence="3 4">
    <name type="scientific">Sandaracinobacter neustonicus</name>
    <dbReference type="NCBI Taxonomy" id="1715348"/>
    <lineage>
        <taxon>Bacteria</taxon>
        <taxon>Pseudomonadati</taxon>
        <taxon>Pseudomonadota</taxon>
        <taxon>Alphaproteobacteria</taxon>
        <taxon>Sphingomonadales</taxon>
        <taxon>Sphingosinicellaceae</taxon>
        <taxon>Sandaracinobacter</taxon>
    </lineage>
</organism>
<feature type="domain" description="DUF4167" evidence="2">
    <location>
        <begin position="44"/>
        <end position="119"/>
    </location>
</feature>
<feature type="compositionally biased region" description="Basic residues" evidence="1">
    <location>
        <begin position="1"/>
        <end position="10"/>
    </location>
</feature>
<dbReference type="InterPro" id="IPR025430">
    <property type="entry name" value="DUF4167"/>
</dbReference>